<evidence type="ECO:0000256" key="1">
    <source>
        <dbReference type="ARBA" id="ARBA00004496"/>
    </source>
</evidence>
<dbReference type="InterPro" id="IPR012227">
    <property type="entry name" value="TNF_rcpt-assoc_TRAF_met"/>
</dbReference>
<feature type="compositionally biased region" description="Basic residues" evidence="14">
    <location>
        <begin position="535"/>
        <end position="552"/>
    </location>
</feature>
<dbReference type="InterPro" id="IPR049342">
    <property type="entry name" value="TRAF1-6_MATH_dom"/>
</dbReference>
<evidence type="ECO:0000256" key="8">
    <source>
        <dbReference type="ARBA" id="ARBA00022833"/>
    </source>
</evidence>
<dbReference type="SUPFAM" id="SSF57850">
    <property type="entry name" value="RING/U-box"/>
    <property type="match status" value="1"/>
</dbReference>
<dbReference type="InterPro" id="IPR001293">
    <property type="entry name" value="Znf_TRAF"/>
</dbReference>
<dbReference type="PANTHER" id="PTHR10131">
    <property type="entry name" value="TNF RECEPTOR ASSOCIATED FACTOR"/>
    <property type="match status" value="1"/>
</dbReference>
<evidence type="ECO:0000256" key="9">
    <source>
        <dbReference type="ARBA" id="ARBA00022843"/>
    </source>
</evidence>
<evidence type="ECO:0000256" key="3">
    <source>
        <dbReference type="ARBA" id="ARBA00022499"/>
    </source>
</evidence>
<keyword evidence="4" id="KW-0053">Apoptosis</keyword>
<evidence type="ECO:0000259" key="15">
    <source>
        <dbReference type="PROSITE" id="PS50089"/>
    </source>
</evidence>
<evidence type="ECO:0000256" key="5">
    <source>
        <dbReference type="ARBA" id="ARBA00022723"/>
    </source>
</evidence>
<feature type="region of interest" description="Disordered" evidence="14">
    <location>
        <begin position="535"/>
        <end position="582"/>
    </location>
</feature>
<feature type="zinc finger region" description="TRAF-type" evidence="12">
    <location>
        <begin position="135"/>
        <end position="178"/>
    </location>
</feature>
<keyword evidence="3" id="KW-1017">Isopeptide bond</keyword>
<feature type="domain" description="MATH" evidence="16">
    <location>
        <begin position="405"/>
        <end position="582"/>
    </location>
</feature>
<dbReference type="PROSITE" id="PS00518">
    <property type="entry name" value="ZF_RING_1"/>
    <property type="match status" value="1"/>
</dbReference>
<evidence type="ECO:0000259" key="17">
    <source>
        <dbReference type="PROSITE" id="PS50145"/>
    </source>
</evidence>
<dbReference type="GO" id="GO:0009898">
    <property type="term" value="C:cytoplasmic side of plasma membrane"/>
    <property type="evidence" value="ECO:0007669"/>
    <property type="project" value="TreeGrafter"/>
</dbReference>
<dbReference type="GO" id="GO:0042981">
    <property type="term" value="P:regulation of apoptotic process"/>
    <property type="evidence" value="ECO:0007669"/>
    <property type="project" value="InterPro"/>
</dbReference>
<dbReference type="GO" id="GO:0005737">
    <property type="term" value="C:cytoplasm"/>
    <property type="evidence" value="ECO:0007669"/>
    <property type="project" value="UniProtKB-SubCell"/>
</dbReference>
<dbReference type="GO" id="GO:0008270">
    <property type="term" value="F:zinc ion binding"/>
    <property type="evidence" value="ECO:0007669"/>
    <property type="project" value="UniProtKB-UniRule"/>
</dbReference>
<dbReference type="Gene3D" id="3.30.40.10">
    <property type="entry name" value="Zinc/RING finger domain, C3HC4 (zinc finger)"/>
    <property type="match status" value="3"/>
</dbReference>
<dbReference type="InterPro" id="IPR017907">
    <property type="entry name" value="Znf_RING_CS"/>
</dbReference>
<dbReference type="EMBL" id="MN764224">
    <property type="protein sequence ID" value="QJS39792.1"/>
    <property type="molecule type" value="mRNA"/>
</dbReference>
<dbReference type="GO" id="GO:0006915">
    <property type="term" value="P:apoptotic process"/>
    <property type="evidence" value="ECO:0007669"/>
    <property type="project" value="UniProtKB-KW"/>
</dbReference>
<evidence type="ECO:0000256" key="10">
    <source>
        <dbReference type="ARBA" id="ARBA00023054"/>
    </source>
</evidence>
<name>A0A6M4RU45_LETRI</name>
<keyword evidence="18" id="KW-0675">Receptor</keyword>
<evidence type="ECO:0000256" key="7">
    <source>
        <dbReference type="ARBA" id="ARBA00022771"/>
    </source>
</evidence>
<feature type="domain" description="RING-type" evidence="15">
    <location>
        <begin position="53"/>
        <end position="91"/>
    </location>
</feature>
<keyword evidence="9" id="KW-0832">Ubl conjugation</keyword>
<feature type="domain" description="TRAF-type" evidence="17">
    <location>
        <begin position="190"/>
        <end position="247"/>
    </location>
</feature>
<dbReference type="Pfam" id="PF21355">
    <property type="entry name" value="TRAF-mep_MATH"/>
    <property type="match status" value="1"/>
</dbReference>
<dbReference type="SMART" id="SM00061">
    <property type="entry name" value="MATH"/>
    <property type="match status" value="1"/>
</dbReference>
<evidence type="ECO:0000256" key="12">
    <source>
        <dbReference type="PROSITE-ProRule" id="PRU00207"/>
    </source>
</evidence>
<comment type="similarity">
    <text evidence="11">Belongs to the TNF receptor-associated factor family.</text>
</comment>
<evidence type="ECO:0000256" key="13">
    <source>
        <dbReference type="SAM" id="Coils"/>
    </source>
</evidence>
<dbReference type="InterPro" id="IPR049440">
    <property type="entry name" value="TRAF3/5_RING"/>
</dbReference>
<dbReference type="PROSITE" id="PS50089">
    <property type="entry name" value="ZF_RING_2"/>
    <property type="match status" value="1"/>
</dbReference>
<keyword evidence="10 13" id="KW-0175">Coiled coil</keyword>
<comment type="subcellular location">
    <subcellularLocation>
        <location evidence="1 11">Cytoplasm</location>
    </subcellularLocation>
</comment>
<evidence type="ECO:0000259" key="16">
    <source>
        <dbReference type="PROSITE" id="PS50144"/>
    </source>
</evidence>
<dbReference type="InterPro" id="IPR001841">
    <property type="entry name" value="Znf_RING"/>
</dbReference>
<organism evidence="18">
    <name type="scientific">Lethenteron reissneri</name>
    <name type="common">Far Eastern brook lamprey</name>
    <name type="synonym">Lampetra reissneri</name>
    <dbReference type="NCBI Taxonomy" id="7753"/>
    <lineage>
        <taxon>Eukaryota</taxon>
        <taxon>Metazoa</taxon>
        <taxon>Chordata</taxon>
        <taxon>Craniata</taxon>
        <taxon>Vertebrata</taxon>
        <taxon>Cyclostomata</taxon>
        <taxon>Hyperoartia</taxon>
        <taxon>Petromyzontiformes</taxon>
        <taxon>Petromyzontidae</taxon>
        <taxon>Lethenteron</taxon>
    </lineage>
</organism>
<dbReference type="Pfam" id="PF21363">
    <property type="entry name" value="TRAF3_RING"/>
    <property type="match status" value="1"/>
</dbReference>
<dbReference type="PROSITE" id="PS50145">
    <property type="entry name" value="ZF_TRAF"/>
    <property type="match status" value="2"/>
</dbReference>
<dbReference type="PROSITE" id="PS50144">
    <property type="entry name" value="MATH"/>
    <property type="match status" value="1"/>
</dbReference>
<evidence type="ECO:0000256" key="6">
    <source>
        <dbReference type="ARBA" id="ARBA00022737"/>
    </source>
</evidence>
<protein>
    <recommendedName>
        <fullName evidence="11">TNF receptor-associated factor</fullName>
        <ecNumber evidence="11">2.3.2.27</ecNumber>
    </recommendedName>
</protein>
<keyword evidence="2 11" id="KW-0963">Cytoplasm</keyword>
<dbReference type="PIRSF" id="PIRSF015614">
    <property type="entry name" value="TRAF"/>
    <property type="match status" value="1"/>
</dbReference>
<dbReference type="Pfam" id="PF02176">
    <property type="entry name" value="zf-TRAF"/>
    <property type="match status" value="2"/>
</dbReference>
<dbReference type="SUPFAM" id="SSF49599">
    <property type="entry name" value="TRAF domain-like"/>
    <property type="match status" value="2"/>
</dbReference>
<dbReference type="GO" id="GO:0005164">
    <property type="term" value="F:tumor necrosis factor receptor binding"/>
    <property type="evidence" value="ECO:0007669"/>
    <property type="project" value="UniProtKB-UniRule"/>
</dbReference>
<keyword evidence="6" id="KW-0677">Repeat</keyword>
<proteinExistence type="evidence at transcript level"/>
<feature type="coiled-coil region" evidence="13">
    <location>
        <begin position="265"/>
        <end position="299"/>
    </location>
</feature>
<dbReference type="InterPro" id="IPR013083">
    <property type="entry name" value="Znf_RING/FYVE/PHD"/>
</dbReference>
<dbReference type="Gene3D" id="2.60.210.10">
    <property type="entry name" value="Apoptosis, Tumor Necrosis Factor Receptor Associated Protein 2, Chain A"/>
    <property type="match status" value="1"/>
</dbReference>
<dbReference type="GO" id="GO:0007165">
    <property type="term" value="P:signal transduction"/>
    <property type="evidence" value="ECO:0007669"/>
    <property type="project" value="InterPro"/>
</dbReference>
<evidence type="ECO:0000256" key="14">
    <source>
        <dbReference type="SAM" id="MobiDB-lite"/>
    </source>
</evidence>
<dbReference type="GO" id="GO:0061630">
    <property type="term" value="F:ubiquitin protein ligase activity"/>
    <property type="evidence" value="ECO:0007669"/>
    <property type="project" value="UniProtKB-EC"/>
</dbReference>
<feature type="zinc finger region" description="TRAF-type" evidence="12">
    <location>
        <begin position="190"/>
        <end position="247"/>
    </location>
</feature>
<evidence type="ECO:0000313" key="18">
    <source>
        <dbReference type="EMBL" id="QJS39792.1"/>
    </source>
</evidence>
<keyword evidence="7 12" id="KW-0863">Zinc-finger</keyword>
<accession>A0A6M4RU45</accession>
<gene>
    <name evidence="18" type="primary">TRAF3a</name>
</gene>
<comment type="catalytic activity">
    <reaction evidence="11">
        <text>S-ubiquitinyl-[E2 ubiquitin-conjugating enzyme]-L-cysteine + [acceptor protein]-L-lysine = [E2 ubiquitin-conjugating enzyme]-L-cysteine + N(6)-ubiquitinyl-[acceptor protein]-L-lysine.</text>
        <dbReference type="EC" id="2.3.2.27"/>
    </reaction>
</comment>
<dbReference type="InterPro" id="IPR008974">
    <property type="entry name" value="TRAF-like"/>
</dbReference>
<evidence type="ECO:0000256" key="4">
    <source>
        <dbReference type="ARBA" id="ARBA00022703"/>
    </source>
</evidence>
<dbReference type="AlphaFoldDB" id="A0A6M4RU45"/>
<dbReference type="FunFam" id="2.60.210.10:FF:000001">
    <property type="entry name" value="TNF receptor-associated factor"/>
    <property type="match status" value="1"/>
</dbReference>
<evidence type="ECO:0000256" key="2">
    <source>
        <dbReference type="ARBA" id="ARBA00022490"/>
    </source>
</evidence>
<feature type="compositionally biased region" description="Basic residues" evidence="14">
    <location>
        <begin position="568"/>
        <end position="582"/>
    </location>
</feature>
<keyword evidence="8 11" id="KW-0862">Zinc</keyword>
<reference evidence="18" key="1">
    <citation type="journal article" date="2020" name="Front. Immunol.">
        <title>Comprehensive Evolutionary Analysis of Lamprey TNFR-Associated Factors (TRAFs) and Receptor-Interacting Protein Kinase (RIPKs) and Insights Into the Functional Characterization of TRAF3/6 and RIPK1.</title>
        <authorList>
            <person name="Hou J."/>
            <person name="Pang Y."/>
            <person name="Li Q."/>
        </authorList>
    </citation>
    <scope>NUCLEOTIDE SEQUENCE</scope>
</reference>
<sequence length="582" mass="65093">MAQGPTTLCSFPPAPGPVSRGAECAIPSESAVEPLVGGYTCDFTSPPEPRYLCGSCHLALRDPHQTGCGHRLCLTCAKVILSAPSPACPECASPLAEHELYRDACCTREVLGLLVFCSNRAAGCEDTVALRHLETHRAKCPHERVLCDFPRCGTSVQRTQLATHRTSCPHRAEFCKYCSAAVTCSLLERHHKEECAQYPLPCPNNCEEHGIPRAELSQHMSACAMSTKLCGFHMLGCTFKGTSESVREHEEAAVRSHFTLVISRNSELELQCARLQCSIEDHTNMSEMLTQRVAQLEQDLSHWSKLTGSNNTRLGSTLEMLTQHNEQLQSLHVAQRAPQRDADTAALRRDMATLRERLRALEGALGNPSPCEERCHTHEQRLTMHDALLDTAERRLQVLETAGYSGKLVWKIRDYARRKQEAASGRTLSLYSQPFYTSPFGYKMCARAYLNGDGVGRNTHLSLFFVVMRGEYDALLEWPFRRRVTLSLLDQGAARRHLSDTFTPDPASGSFRRPDGDMNVASGCPAVRVARRPRGIVVPRRRHGVRARRRRPGRSERPLNFWLPPLPPKRRSSPRGRRMKPL</sequence>
<dbReference type="GO" id="GO:0043122">
    <property type="term" value="P:regulation of canonical NF-kappaB signal transduction"/>
    <property type="evidence" value="ECO:0007669"/>
    <property type="project" value="TreeGrafter"/>
</dbReference>
<feature type="domain" description="TRAF-type" evidence="17">
    <location>
        <begin position="135"/>
        <end position="178"/>
    </location>
</feature>
<dbReference type="InterPro" id="IPR002083">
    <property type="entry name" value="MATH/TRAF_dom"/>
</dbReference>
<keyword evidence="5 11" id="KW-0479">Metal-binding</keyword>
<dbReference type="EC" id="2.3.2.27" evidence="11"/>
<dbReference type="PANTHER" id="PTHR10131:SF153">
    <property type="entry name" value="RING-TYPE DOMAIN-CONTAINING PROTEIN"/>
    <property type="match status" value="1"/>
</dbReference>
<evidence type="ECO:0000256" key="11">
    <source>
        <dbReference type="PIRNR" id="PIRNR015614"/>
    </source>
</evidence>